<gene>
    <name evidence="3" type="ORF">SD1D_0169</name>
</gene>
<feature type="transmembrane region" description="Helical" evidence="2">
    <location>
        <begin position="39"/>
        <end position="57"/>
    </location>
</feature>
<keyword evidence="2" id="KW-1133">Transmembrane helix</keyword>
<dbReference type="OrthoDB" id="1986715at2"/>
<evidence type="ECO:0000256" key="2">
    <source>
        <dbReference type="SAM" id="Phobius"/>
    </source>
</evidence>
<feature type="coiled-coil region" evidence="1">
    <location>
        <begin position="167"/>
        <end position="194"/>
    </location>
</feature>
<dbReference type="Pfam" id="PF08680">
    <property type="entry name" value="DUF1779"/>
    <property type="match status" value="1"/>
</dbReference>
<accession>A0A0K8J342</accession>
<protein>
    <submittedName>
        <fullName evidence="3">Putative membrane protein</fullName>
    </submittedName>
</protein>
<dbReference type="Proteomes" id="UP000196053">
    <property type="component" value="Chromosome I"/>
</dbReference>
<evidence type="ECO:0000256" key="1">
    <source>
        <dbReference type="SAM" id="Coils"/>
    </source>
</evidence>
<organism evidence="3 4">
    <name type="scientific">Herbinix luporum</name>
    <dbReference type="NCBI Taxonomy" id="1679721"/>
    <lineage>
        <taxon>Bacteria</taxon>
        <taxon>Bacillati</taxon>
        <taxon>Bacillota</taxon>
        <taxon>Clostridia</taxon>
        <taxon>Lachnospirales</taxon>
        <taxon>Lachnospiraceae</taxon>
        <taxon>Herbinix</taxon>
    </lineage>
</organism>
<proteinExistence type="predicted"/>
<evidence type="ECO:0000313" key="4">
    <source>
        <dbReference type="Proteomes" id="UP000196053"/>
    </source>
</evidence>
<dbReference type="InterPro" id="IPR014794">
    <property type="entry name" value="DUF1779"/>
</dbReference>
<keyword evidence="4" id="KW-1185">Reference proteome</keyword>
<dbReference type="Gene3D" id="3.30.360.40">
    <property type="entry name" value="YwmB-like"/>
    <property type="match status" value="1"/>
</dbReference>
<dbReference type="InterPro" id="IPR036209">
    <property type="entry name" value="YwmB-like_sf"/>
</dbReference>
<dbReference type="KEGG" id="hsd:SD1D_0169"/>
<keyword evidence="2" id="KW-0472">Membrane</keyword>
<dbReference type="RefSeq" id="WP_058257170.1">
    <property type="nucleotide sequence ID" value="NZ_DUPS01000051.1"/>
</dbReference>
<dbReference type="EMBL" id="LN879430">
    <property type="protein sequence ID" value="CUH91723.1"/>
    <property type="molecule type" value="Genomic_DNA"/>
</dbReference>
<name>A0A0K8J342_9FIRM</name>
<sequence length="285" mass="32860">MGILTGKQNQLTMEVDILDKTSRFLESLQGIFSLRRTKVTLYTATVLWLAFATQIIMNRVFFNNFQIAEAFVKTNTEDLECSLEIIAEHNNDFLSEEDKKNIIGYIADSIGLKIDKDITINKDNGRIEYLYQKDARLATTSLKIVSLEQENESAIKMKHYIVVRLNIKESIRSIEKYRKLLEETLKELGIKQKQVTLQYEGSVPGIMPIEDKKDMARLLVKELQGEIAFDYQQSDSYTIYAYTGLIDEYVEAAGCKINIQIAMTYDEQLDKTRIYFATPIINQGW</sequence>
<dbReference type="SUPFAM" id="SSF143842">
    <property type="entry name" value="YwmB-like"/>
    <property type="match status" value="1"/>
</dbReference>
<dbReference type="AlphaFoldDB" id="A0A0K8J342"/>
<keyword evidence="1" id="KW-0175">Coiled coil</keyword>
<keyword evidence="2" id="KW-0812">Transmembrane</keyword>
<reference evidence="4" key="1">
    <citation type="submission" date="2015-09" db="EMBL/GenBank/DDBJ databases">
        <authorList>
            <person name="Wibberg D."/>
        </authorList>
    </citation>
    <scope>NUCLEOTIDE SEQUENCE [LARGE SCALE GENOMIC DNA]</scope>
    <source>
        <strain evidence="4">SD1D</strain>
    </source>
</reference>
<evidence type="ECO:0000313" key="3">
    <source>
        <dbReference type="EMBL" id="CUH91723.1"/>
    </source>
</evidence>